<accession>A0AA41V0G1</accession>
<sequence>LLEGDNKGENIAKVSVTDRIDSQTVVENVDEGIRVTIDSSSVATITGSMVEQVQVVEGGEVAMMDCDELFETREVAPRTNVFAGNPSSLEDTQSVEAQAVGGVESERDMALVDGDLASDVHMTEHNGSVEGRDTGVDIVDGDKNVEAQTACGSSKSTANGNLCYEDETSEQGGKHDTVALVGEPVSHQVDGVEKMDSCLVNEKLDDGVHATVDPSSLPDGFQHTGLRIDSERIMENHVLGDGMLPDVSHENGAEINEMEGDTDFSVLVLDEELISDSVDVDNFEGNSIEIGDNFAGFEQRNNMEQEVVNTETLPEPNTPPGKEGEFSVHNPEDHAHPNNRNEKSLSDLMTTKKPDIDDHNHVDVNSNAPQSFKIGERILRIACQLTNGPSILKSGSKNPQGKGVKFLKKHSCQDLLSKLLLAARDHKKGHGVLPVIVGFFSEFRNSSSQNYPGLEQRKKSEHMVVSAQPFDFEGTKDSYWTDRIVQNTSDEQAAGKNSKGKEETDLLPNPTQKDNVSQAPGNPPRLLVTEVLLGDGNKELTLSTLKNRKRKENSDKENPPRSTDPGPPTKKSSPNRSRKKKEPPLVPANNNNTQLNDVQEKKGLTALLLKFTEPFPIPSVTNLNRMFRRFGPLKESETQVAKDTNQAIIVFKTHSDAEVALSSAGKFSIFGPVVVSYELSCFQLPAST</sequence>
<feature type="compositionally biased region" description="Basic and acidic residues" evidence="1">
    <location>
        <begin position="322"/>
        <end position="345"/>
    </location>
</feature>
<organism evidence="2 3">
    <name type="scientific">Papaver nudicaule</name>
    <name type="common">Iceland poppy</name>
    <dbReference type="NCBI Taxonomy" id="74823"/>
    <lineage>
        <taxon>Eukaryota</taxon>
        <taxon>Viridiplantae</taxon>
        <taxon>Streptophyta</taxon>
        <taxon>Embryophyta</taxon>
        <taxon>Tracheophyta</taxon>
        <taxon>Spermatophyta</taxon>
        <taxon>Magnoliopsida</taxon>
        <taxon>Ranunculales</taxon>
        <taxon>Papaveraceae</taxon>
        <taxon>Papaveroideae</taxon>
        <taxon>Papaver</taxon>
    </lineage>
</organism>
<evidence type="ECO:0000256" key="1">
    <source>
        <dbReference type="SAM" id="MobiDB-lite"/>
    </source>
</evidence>
<evidence type="ECO:0000313" key="3">
    <source>
        <dbReference type="Proteomes" id="UP001177140"/>
    </source>
</evidence>
<feature type="compositionally biased region" description="Polar residues" evidence="1">
    <location>
        <begin position="509"/>
        <end position="520"/>
    </location>
</feature>
<dbReference type="PANTHER" id="PTHR42851:SF4">
    <property type="entry name" value="PWWP DOMAIN-CONTAINING PROTEIN"/>
    <property type="match status" value="1"/>
</dbReference>
<comment type="caution">
    <text evidence="2">The sequence shown here is derived from an EMBL/GenBank/DDBJ whole genome shotgun (WGS) entry which is preliminary data.</text>
</comment>
<keyword evidence="3" id="KW-1185">Reference proteome</keyword>
<evidence type="ECO:0000313" key="2">
    <source>
        <dbReference type="EMBL" id="MCL7026974.1"/>
    </source>
</evidence>
<feature type="non-terminal residue" evidence="2">
    <location>
        <position position="1"/>
    </location>
</feature>
<protein>
    <submittedName>
        <fullName evidence="2">Uncharacterized protein</fullName>
    </submittedName>
</protein>
<dbReference type="PANTHER" id="PTHR42851">
    <property type="entry name" value="ALDOLASE-RELATED"/>
    <property type="match status" value="1"/>
</dbReference>
<dbReference type="AlphaFoldDB" id="A0AA41V0G1"/>
<name>A0AA41V0G1_PAPNU</name>
<feature type="region of interest" description="Disordered" evidence="1">
    <location>
        <begin position="310"/>
        <end position="345"/>
    </location>
</feature>
<feature type="region of interest" description="Disordered" evidence="1">
    <location>
        <begin position="489"/>
        <end position="524"/>
    </location>
</feature>
<dbReference type="InterPro" id="IPR053063">
    <property type="entry name" value="PWWP_domain_containing_PDP"/>
</dbReference>
<gene>
    <name evidence="2" type="ORF">MKW94_002875</name>
</gene>
<feature type="region of interest" description="Disordered" evidence="1">
    <location>
        <begin position="538"/>
        <end position="594"/>
    </location>
</feature>
<dbReference type="EMBL" id="JAJJMA010063048">
    <property type="protein sequence ID" value="MCL7026974.1"/>
    <property type="molecule type" value="Genomic_DNA"/>
</dbReference>
<proteinExistence type="predicted"/>
<reference evidence="2" key="1">
    <citation type="submission" date="2022-03" db="EMBL/GenBank/DDBJ databases">
        <title>A functionally conserved STORR gene fusion in Papaver species that diverged 16.8 million years ago.</title>
        <authorList>
            <person name="Catania T."/>
        </authorList>
    </citation>
    <scope>NUCLEOTIDE SEQUENCE</scope>
    <source>
        <strain evidence="2">S-191538</strain>
    </source>
</reference>
<dbReference type="Proteomes" id="UP001177140">
    <property type="component" value="Unassembled WGS sequence"/>
</dbReference>